<organism evidence="1 2">
    <name type="scientific">Caerostris extrusa</name>
    <name type="common">Bark spider</name>
    <name type="synonym">Caerostris bankana</name>
    <dbReference type="NCBI Taxonomy" id="172846"/>
    <lineage>
        <taxon>Eukaryota</taxon>
        <taxon>Metazoa</taxon>
        <taxon>Ecdysozoa</taxon>
        <taxon>Arthropoda</taxon>
        <taxon>Chelicerata</taxon>
        <taxon>Arachnida</taxon>
        <taxon>Araneae</taxon>
        <taxon>Araneomorphae</taxon>
        <taxon>Entelegynae</taxon>
        <taxon>Araneoidea</taxon>
        <taxon>Araneidae</taxon>
        <taxon>Caerostris</taxon>
    </lineage>
</organism>
<reference evidence="1 2" key="1">
    <citation type="submission" date="2021-06" db="EMBL/GenBank/DDBJ databases">
        <title>Caerostris extrusa draft genome.</title>
        <authorList>
            <person name="Kono N."/>
            <person name="Arakawa K."/>
        </authorList>
    </citation>
    <scope>NUCLEOTIDE SEQUENCE [LARGE SCALE GENOMIC DNA]</scope>
</reference>
<protein>
    <submittedName>
        <fullName evidence="1">Uncharacterized protein</fullName>
    </submittedName>
</protein>
<dbReference type="EMBL" id="BPLR01019244">
    <property type="protein sequence ID" value="GIZ05236.1"/>
    <property type="molecule type" value="Genomic_DNA"/>
</dbReference>
<evidence type="ECO:0000313" key="1">
    <source>
        <dbReference type="EMBL" id="GIZ05236.1"/>
    </source>
</evidence>
<accession>A0AAV4YCQ3</accession>
<feature type="non-terminal residue" evidence="1">
    <location>
        <position position="1"/>
    </location>
</feature>
<evidence type="ECO:0000313" key="2">
    <source>
        <dbReference type="Proteomes" id="UP001054945"/>
    </source>
</evidence>
<gene>
    <name evidence="1" type="ORF">CEXT_52151</name>
</gene>
<comment type="caution">
    <text evidence="1">The sequence shown here is derived from an EMBL/GenBank/DDBJ whole genome shotgun (WGS) entry which is preliminary data.</text>
</comment>
<proteinExistence type="predicted"/>
<name>A0AAV4YCQ3_CAEEX</name>
<sequence length="99" mass="11520">THQRIESCLVTKLHAVVPSNGNDQIIHYLEETLDRLLSTEQLRRVLTPFQLDAKFNELQQQMSLALASNHDKTSLTVDQIHDMLRQTKRDIEKHVQSFN</sequence>
<dbReference type="Proteomes" id="UP001054945">
    <property type="component" value="Unassembled WGS sequence"/>
</dbReference>
<keyword evidence="2" id="KW-1185">Reference proteome</keyword>
<dbReference type="AlphaFoldDB" id="A0AAV4YCQ3"/>